<protein>
    <recommendedName>
        <fullName evidence="5">DUF3137 domain-containing protein</fullName>
    </recommendedName>
</protein>
<feature type="transmembrane region" description="Helical" evidence="2">
    <location>
        <begin position="27"/>
        <end position="48"/>
    </location>
</feature>
<feature type="region of interest" description="Disordered" evidence="1">
    <location>
        <begin position="322"/>
        <end position="345"/>
    </location>
</feature>
<keyword evidence="2" id="KW-1133">Transmembrane helix</keyword>
<organism evidence="3 4">
    <name type="scientific">Enorma phocaeensis</name>
    <dbReference type="NCBI Taxonomy" id="1871019"/>
    <lineage>
        <taxon>Bacteria</taxon>
        <taxon>Bacillati</taxon>
        <taxon>Actinomycetota</taxon>
        <taxon>Coriobacteriia</taxon>
        <taxon>Coriobacteriales</taxon>
        <taxon>Coriobacteriaceae</taxon>
        <taxon>Enorma</taxon>
    </lineage>
</organism>
<reference evidence="4" key="1">
    <citation type="submission" date="2023-06" db="EMBL/GenBank/DDBJ databases">
        <title>Identification and characterization of horizontal gene transfer across gut microbiota members of farm animals based on homology search.</title>
        <authorList>
            <person name="Zeman M."/>
            <person name="Kubasova T."/>
            <person name="Jahodarova E."/>
            <person name="Nykrynova M."/>
            <person name="Rychlik I."/>
        </authorList>
    </citation>
    <scope>NUCLEOTIDE SEQUENCE [LARGE SCALE GENOMIC DNA]</scope>
    <source>
        <strain evidence="4">154_Feed</strain>
    </source>
</reference>
<keyword evidence="2" id="KW-0472">Membrane</keyword>
<comment type="caution">
    <text evidence="3">The sequence shown here is derived from an EMBL/GenBank/DDBJ whole genome shotgun (WGS) entry which is preliminary data.</text>
</comment>
<feature type="compositionally biased region" description="Low complexity" evidence="1">
    <location>
        <begin position="328"/>
        <end position="345"/>
    </location>
</feature>
<feature type="transmembrane region" description="Helical" evidence="2">
    <location>
        <begin position="54"/>
        <end position="78"/>
    </location>
</feature>
<accession>A0ABT7V731</accession>
<dbReference type="EMBL" id="JAUDDZ010000002">
    <property type="protein sequence ID" value="MDM8274293.1"/>
    <property type="molecule type" value="Genomic_DNA"/>
</dbReference>
<evidence type="ECO:0000313" key="4">
    <source>
        <dbReference type="Proteomes" id="UP001529421"/>
    </source>
</evidence>
<sequence>MGWQRLKAHQITPSTFREVRSMLRAEHAAPAIAVCTAVVAVLVCRAFSEALPAPWGAAASSAVAVAALGAVAATFRLARPRRRDCSRMLPQVMRELYPDFSFDASAGPDQIRTLLPSGVLKLVDGVDFYEGTLCRRTPQGDIRIYAVEAWDSAGEDNVLRQHLVYELRAPFSIPSVPQGYVEVVDGRAPAAVTWRERVAGAAAGVARGVATLLPGERQGFGRVPGSWLNVRTDCPECAQALLSPAVARALEAYFDACREELPLRKAGSVVFAGTMVYVVVPDATLAVDGSTWKRVTEEGINGNADLVRRRLDAILSLVDSLRSQGDEGPAPGAARDGAGPSKWAA</sequence>
<evidence type="ECO:0000256" key="1">
    <source>
        <dbReference type="SAM" id="MobiDB-lite"/>
    </source>
</evidence>
<evidence type="ECO:0000256" key="2">
    <source>
        <dbReference type="SAM" id="Phobius"/>
    </source>
</evidence>
<keyword evidence="4" id="KW-1185">Reference proteome</keyword>
<gene>
    <name evidence="3" type="ORF">QUW28_02090</name>
</gene>
<name>A0ABT7V731_9ACTN</name>
<proteinExistence type="predicted"/>
<keyword evidence="2" id="KW-0812">Transmembrane</keyword>
<dbReference type="RefSeq" id="WP_289544172.1">
    <property type="nucleotide sequence ID" value="NZ_JAUDDZ010000002.1"/>
</dbReference>
<evidence type="ECO:0008006" key="5">
    <source>
        <dbReference type="Google" id="ProtNLM"/>
    </source>
</evidence>
<dbReference type="Proteomes" id="UP001529421">
    <property type="component" value="Unassembled WGS sequence"/>
</dbReference>
<evidence type="ECO:0000313" key="3">
    <source>
        <dbReference type="EMBL" id="MDM8274293.1"/>
    </source>
</evidence>